<name>A0A4Y2G0T4_ARAVE</name>
<proteinExistence type="predicted"/>
<gene>
    <name evidence="1" type="ORF">AVEN_10728_1</name>
</gene>
<keyword evidence="2" id="KW-1185">Reference proteome</keyword>
<dbReference type="AlphaFoldDB" id="A0A4Y2G0T4"/>
<evidence type="ECO:0000313" key="2">
    <source>
        <dbReference type="Proteomes" id="UP000499080"/>
    </source>
</evidence>
<comment type="caution">
    <text evidence="1">The sequence shown here is derived from an EMBL/GenBank/DDBJ whole genome shotgun (WGS) entry which is preliminary data.</text>
</comment>
<evidence type="ECO:0000313" key="1">
    <source>
        <dbReference type="EMBL" id="GBM46887.1"/>
    </source>
</evidence>
<protein>
    <submittedName>
        <fullName evidence="1">Uncharacterized protein</fullName>
    </submittedName>
</protein>
<sequence length="121" mass="14156">MDILIPPVYNHQLSVQTEGKLQDIYRVIFLKTGITVCLPQELSPPNCRVYGGRYRNRYRRKNPFLVRRSSSNVLRHKLVPRVKNSDFRWFPPFRNGSSLAPDSNFSLQQACNKFDMTRVQA</sequence>
<accession>A0A4Y2G0T4</accession>
<dbReference type="EMBL" id="BGPR01001157">
    <property type="protein sequence ID" value="GBM46887.1"/>
    <property type="molecule type" value="Genomic_DNA"/>
</dbReference>
<reference evidence="1 2" key="1">
    <citation type="journal article" date="2019" name="Sci. Rep.">
        <title>Orb-weaving spider Araneus ventricosus genome elucidates the spidroin gene catalogue.</title>
        <authorList>
            <person name="Kono N."/>
            <person name="Nakamura H."/>
            <person name="Ohtoshi R."/>
            <person name="Moran D.A.P."/>
            <person name="Shinohara A."/>
            <person name="Yoshida Y."/>
            <person name="Fujiwara M."/>
            <person name="Mori M."/>
            <person name="Tomita M."/>
            <person name="Arakawa K."/>
        </authorList>
    </citation>
    <scope>NUCLEOTIDE SEQUENCE [LARGE SCALE GENOMIC DNA]</scope>
</reference>
<dbReference type="Proteomes" id="UP000499080">
    <property type="component" value="Unassembled WGS sequence"/>
</dbReference>
<organism evidence="1 2">
    <name type="scientific">Araneus ventricosus</name>
    <name type="common">Orbweaver spider</name>
    <name type="synonym">Epeira ventricosa</name>
    <dbReference type="NCBI Taxonomy" id="182803"/>
    <lineage>
        <taxon>Eukaryota</taxon>
        <taxon>Metazoa</taxon>
        <taxon>Ecdysozoa</taxon>
        <taxon>Arthropoda</taxon>
        <taxon>Chelicerata</taxon>
        <taxon>Arachnida</taxon>
        <taxon>Araneae</taxon>
        <taxon>Araneomorphae</taxon>
        <taxon>Entelegynae</taxon>
        <taxon>Araneoidea</taxon>
        <taxon>Araneidae</taxon>
        <taxon>Araneus</taxon>
    </lineage>
</organism>